<accession>A0ABS8B1V4</accession>
<feature type="region of interest" description="Disordered" evidence="5">
    <location>
        <begin position="210"/>
        <end position="266"/>
    </location>
</feature>
<feature type="domain" description="HTH tetR-type" evidence="6">
    <location>
        <begin position="8"/>
        <end position="68"/>
    </location>
</feature>
<dbReference type="RefSeq" id="WP_226725294.1">
    <property type="nucleotide sequence ID" value="NZ_JAJAUY010000009.1"/>
</dbReference>
<dbReference type="PROSITE" id="PS50977">
    <property type="entry name" value="HTH_TETR_2"/>
    <property type="match status" value="1"/>
</dbReference>
<evidence type="ECO:0000256" key="1">
    <source>
        <dbReference type="ARBA" id="ARBA00023015"/>
    </source>
</evidence>
<dbReference type="PANTHER" id="PTHR30055">
    <property type="entry name" value="HTH-TYPE TRANSCRIPTIONAL REGULATOR RUTR"/>
    <property type="match status" value="1"/>
</dbReference>
<dbReference type="Proteomes" id="UP001199054">
    <property type="component" value="Unassembled WGS sequence"/>
</dbReference>
<feature type="compositionally biased region" description="Gly residues" evidence="5">
    <location>
        <begin position="247"/>
        <end position="259"/>
    </location>
</feature>
<gene>
    <name evidence="7" type="ORF">LG632_04180</name>
</gene>
<evidence type="ECO:0000256" key="3">
    <source>
        <dbReference type="ARBA" id="ARBA00023163"/>
    </source>
</evidence>
<evidence type="ECO:0000313" key="8">
    <source>
        <dbReference type="Proteomes" id="UP001199054"/>
    </source>
</evidence>
<dbReference type="InterPro" id="IPR036271">
    <property type="entry name" value="Tet_transcr_reg_TetR-rel_C_sf"/>
</dbReference>
<keyword evidence="3" id="KW-0804">Transcription</keyword>
<evidence type="ECO:0000259" key="6">
    <source>
        <dbReference type="PROSITE" id="PS50977"/>
    </source>
</evidence>
<dbReference type="SUPFAM" id="SSF48498">
    <property type="entry name" value="Tetracyclin repressor-like, C-terminal domain"/>
    <property type="match status" value="1"/>
</dbReference>
<dbReference type="NCBIfam" id="NF041196">
    <property type="entry name" value="ScbR_bind_reg"/>
    <property type="match status" value="1"/>
</dbReference>
<evidence type="ECO:0000313" key="7">
    <source>
        <dbReference type="EMBL" id="MCB5178588.1"/>
    </source>
</evidence>
<dbReference type="InterPro" id="IPR047923">
    <property type="entry name" value="ArpA-like"/>
</dbReference>
<feature type="compositionally biased region" description="Gly residues" evidence="5">
    <location>
        <begin position="215"/>
        <end position="236"/>
    </location>
</feature>
<comment type="caution">
    <text evidence="7">The sequence shown here is derived from an EMBL/GenBank/DDBJ whole genome shotgun (WGS) entry which is preliminary data.</text>
</comment>
<proteinExistence type="predicted"/>
<dbReference type="InterPro" id="IPR001647">
    <property type="entry name" value="HTH_TetR"/>
</dbReference>
<dbReference type="Gene3D" id="1.10.357.10">
    <property type="entry name" value="Tetracycline Repressor, domain 2"/>
    <property type="match status" value="1"/>
</dbReference>
<dbReference type="EMBL" id="JAJAUY010000009">
    <property type="protein sequence ID" value="MCB5178588.1"/>
    <property type="molecule type" value="Genomic_DNA"/>
</dbReference>
<keyword evidence="8" id="KW-1185">Reference proteome</keyword>
<name>A0ABS8B1V4_9ACTN</name>
<dbReference type="PROSITE" id="PS01081">
    <property type="entry name" value="HTH_TETR_1"/>
    <property type="match status" value="1"/>
</dbReference>
<keyword evidence="1" id="KW-0805">Transcription regulation</keyword>
<dbReference type="PRINTS" id="PR00455">
    <property type="entry name" value="HTHTETR"/>
</dbReference>
<protein>
    <submittedName>
        <fullName evidence="7">TetR/AcrR family transcriptional regulator</fullName>
    </submittedName>
</protein>
<organism evidence="7 8">
    <name type="scientific">Streptomyces antimicrobicus</name>
    <dbReference type="NCBI Taxonomy" id="2883108"/>
    <lineage>
        <taxon>Bacteria</taxon>
        <taxon>Bacillati</taxon>
        <taxon>Actinomycetota</taxon>
        <taxon>Actinomycetes</taxon>
        <taxon>Kitasatosporales</taxon>
        <taxon>Streptomycetaceae</taxon>
        <taxon>Streptomyces</taxon>
    </lineage>
</organism>
<dbReference type="PANTHER" id="PTHR30055:SF234">
    <property type="entry name" value="HTH-TYPE TRANSCRIPTIONAL REGULATOR BETI"/>
    <property type="match status" value="1"/>
</dbReference>
<dbReference type="Pfam" id="PF00440">
    <property type="entry name" value="TetR_N"/>
    <property type="match status" value="1"/>
</dbReference>
<dbReference type="InterPro" id="IPR050109">
    <property type="entry name" value="HTH-type_TetR-like_transc_reg"/>
</dbReference>
<feature type="compositionally biased region" description="Low complexity" evidence="5">
    <location>
        <begin position="237"/>
        <end position="246"/>
    </location>
</feature>
<evidence type="ECO:0000256" key="2">
    <source>
        <dbReference type="ARBA" id="ARBA00023125"/>
    </source>
</evidence>
<reference evidence="7 8" key="1">
    <citation type="submission" date="2021-10" db="EMBL/GenBank/DDBJ databases">
        <title>Streptomyces sp. strain SMC 277, a novel streptomycete isolated from soil.</title>
        <authorList>
            <person name="Chanama M."/>
        </authorList>
    </citation>
    <scope>NUCLEOTIDE SEQUENCE [LARGE SCALE GENOMIC DNA]</scope>
    <source>
        <strain evidence="7 8">SMC 277</strain>
    </source>
</reference>
<sequence>MARQERAVRTRRAILEAAAAVFDERGYDAATIADILSRAGVTKGALYFHFSSKQELAQGVLDEQFGEAGVPSRPSKLQELVDVAMVLAYRMKREPMLSAGARLSLGPGMREIFGGGSVPGWIEFTRRLLAEAKEQGELLQHVDPDETAWILSACWAGAQIYSHTLSDREDIESRVAGVYQHIYPSIATPAVLARIDMAADRGERVAAEMAAGAAASGGPGASSGESPGGSPGGSSGGSPAVSPGGASTVGGGSVAGVGAGSEPAMS</sequence>
<evidence type="ECO:0000256" key="4">
    <source>
        <dbReference type="PROSITE-ProRule" id="PRU00335"/>
    </source>
</evidence>
<dbReference type="SUPFAM" id="SSF46689">
    <property type="entry name" value="Homeodomain-like"/>
    <property type="match status" value="1"/>
</dbReference>
<dbReference type="InterPro" id="IPR009057">
    <property type="entry name" value="Homeodomain-like_sf"/>
</dbReference>
<keyword evidence="2 4" id="KW-0238">DNA-binding</keyword>
<evidence type="ECO:0000256" key="5">
    <source>
        <dbReference type="SAM" id="MobiDB-lite"/>
    </source>
</evidence>
<dbReference type="InterPro" id="IPR023772">
    <property type="entry name" value="DNA-bd_HTH_TetR-type_CS"/>
</dbReference>
<feature type="DNA-binding region" description="H-T-H motif" evidence="4">
    <location>
        <begin position="31"/>
        <end position="50"/>
    </location>
</feature>